<evidence type="ECO:0000256" key="9">
    <source>
        <dbReference type="ARBA" id="ARBA00023239"/>
    </source>
</evidence>
<evidence type="ECO:0000256" key="2">
    <source>
        <dbReference type="ARBA" id="ARBA00022516"/>
    </source>
</evidence>
<dbReference type="UniPathway" id="UPA00558">
    <property type="reaction ID" value="UER00616"/>
</dbReference>
<keyword evidence="11 12" id="KW-0670">Pyruvate</keyword>
<sequence length="558" mass="63371">MVFNKRYFLIPTNTLKPLATSTTSRLFKATDVLLNKENGANTNNKNSDDLQKLTQNINSNNINNNNNNGNGKLEDYNLISMNTQQQNQHGNKSFLSKWYFLASISVFALLLMYSILKEDDDDDENLDSDQVPLLLMDENGNLIKTRRQKVKIFANDWMFFFYSTLPFNAASRVWGVLNSLTLPVPLRPIGFKLYAHCFGVNFDEMTDPVLEHYKNLSEFFYRTIKPECRPISPSDELIMPSDGKVLQVGEIDPLSGEIEQVKGITYNVKEFLGTHSHPLMNKSIVEYTPDTSKPSPIEEEPILQDEELDLEKGLQIPNTIVKDNNSHYSDDKHLKVLKDLMHSEDNIANKTNNKDKKFMFVVIYLAPGDYHHYHSPTDWVVKIRRHFPGQLYSVSPYFQKNFKNLFILNERVSLLGNWKHGFFSMTPVGATNVGSIKLNFDKDLITNYSMTGRKNKSVVDCYEATYWNKSNATANGNGESSEGIPIVKGEEMGGFMLGSTVVLCFEAPKNFQFDCKIGDKVKMGQRLGHFVNNENVAVGASQPPKSNNVESGNKKKQN</sequence>
<keyword evidence="12" id="KW-0496">Mitochondrion</keyword>
<evidence type="ECO:0000256" key="12">
    <source>
        <dbReference type="HAMAP-Rule" id="MF_03208"/>
    </source>
</evidence>
<dbReference type="GO" id="GO:0005743">
    <property type="term" value="C:mitochondrial inner membrane"/>
    <property type="evidence" value="ECO:0007669"/>
    <property type="project" value="UniProtKB-SubCell"/>
</dbReference>
<keyword evidence="12" id="KW-0865">Zymogen</keyword>
<comment type="subcellular location">
    <molecule>Phosphatidylserine decarboxylase 1 beta chain</molecule>
    <subcellularLocation>
        <location evidence="12">Mitochondrion inner membrane</location>
        <topology evidence="12">Single-pass membrane protein</topology>
        <orientation evidence="12">Intermembrane side</orientation>
    </subcellularLocation>
</comment>
<dbReference type="OrthoDB" id="4330at2759"/>
<evidence type="ECO:0000256" key="8">
    <source>
        <dbReference type="ARBA" id="ARBA00023209"/>
    </source>
</evidence>
<dbReference type="EC" id="4.1.1.65" evidence="12"/>
<keyword evidence="12" id="KW-0999">Mitochondrion inner membrane</keyword>
<keyword evidence="16" id="KW-1185">Reference proteome</keyword>
<evidence type="ECO:0000256" key="3">
    <source>
        <dbReference type="ARBA" id="ARBA00022692"/>
    </source>
</evidence>
<reference evidence="16" key="1">
    <citation type="journal article" date="2016" name="Proc. Natl. Acad. Sci. U.S.A.">
        <title>Comparative genomics of biotechnologically important yeasts.</title>
        <authorList>
            <person name="Riley R."/>
            <person name="Haridas S."/>
            <person name="Wolfe K.H."/>
            <person name="Lopes M.R."/>
            <person name="Hittinger C.T."/>
            <person name="Goeker M."/>
            <person name="Salamov A.A."/>
            <person name="Wisecaver J.H."/>
            <person name="Long T.M."/>
            <person name="Calvey C.H."/>
            <person name="Aerts A.L."/>
            <person name="Barry K.W."/>
            <person name="Choi C."/>
            <person name="Clum A."/>
            <person name="Coughlan A.Y."/>
            <person name="Deshpande S."/>
            <person name="Douglass A.P."/>
            <person name="Hanson S.J."/>
            <person name="Klenk H.-P."/>
            <person name="LaButti K.M."/>
            <person name="Lapidus A."/>
            <person name="Lindquist E.A."/>
            <person name="Lipzen A.M."/>
            <person name="Meier-Kolthoff J.P."/>
            <person name="Ohm R.A."/>
            <person name="Otillar R.P."/>
            <person name="Pangilinan J.L."/>
            <person name="Peng Y."/>
            <person name="Rokas A."/>
            <person name="Rosa C.A."/>
            <person name="Scheuner C."/>
            <person name="Sibirny A.A."/>
            <person name="Slot J.C."/>
            <person name="Stielow J.B."/>
            <person name="Sun H."/>
            <person name="Kurtzman C.P."/>
            <person name="Blackwell M."/>
            <person name="Grigoriev I.V."/>
            <person name="Jeffries T.W."/>
        </authorList>
    </citation>
    <scope>NUCLEOTIDE SEQUENCE [LARGE SCALE GENOMIC DNA]</scope>
    <source>
        <strain evidence="16">NRRL Y-1626</strain>
    </source>
</reference>
<comment type="similarity">
    <text evidence="12">Belongs to the phosphatidylserine decarboxylase family. PSD-B subfamily. Eukaryotic type I sub-subfamily.</text>
</comment>
<keyword evidence="3 12" id="KW-0812">Transmembrane</keyword>
<feature type="site" description="Cleavage (non-hydrolytic); by autocatalysis" evidence="12">
    <location>
        <begin position="498"/>
        <end position="499"/>
    </location>
</feature>
<keyword evidence="9 12" id="KW-0456">Lyase</keyword>
<proteinExistence type="inferred from homology"/>
<feature type="transmembrane region" description="Helical" evidence="14">
    <location>
        <begin position="98"/>
        <end position="116"/>
    </location>
</feature>
<comment type="subunit">
    <text evidence="12">Heterodimer of a large membrane-associated beta subunit and a small pyruvoyl-containing alpha subunit.</text>
</comment>
<keyword evidence="5 12" id="KW-1133">Transmembrane helix</keyword>
<comment type="catalytic activity">
    <reaction evidence="12">
        <text>a 1,2-diacyl-sn-glycero-3-phospho-L-serine + H(+) = a 1,2-diacyl-sn-glycero-3-phosphoethanolamine + CO2</text>
        <dbReference type="Rhea" id="RHEA:20828"/>
        <dbReference type="ChEBI" id="CHEBI:15378"/>
        <dbReference type="ChEBI" id="CHEBI:16526"/>
        <dbReference type="ChEBI" id="CHEBI:57262"/>
        <dbReference type="ChEBI" id="CHEBI:64612"/>
        <dbReference type="EC" id="4.1.1.65"/>
    </reaction>
</comment>
<keyword evidence="10 12" id="KW-1208">Phospholipid metabolism</keyword>
<keyword evidence="6 12" id="KW-0443">Lipid metabolism</keyword>
<dbReference type="GO" id="GO:0016540">
    <property type="term" value="P:protein autoprocessing"/>
    <property type="evidence" value="ECO:0007669"/>
    <property type="project" value="UniProtKB-UniRule"/>
</dbReference>
<organism evidence="15 16">
    <name type="scientific">Hanseniaspora valbyensis NRRL Y-1626</name>
    <dbReference type="NCBI Taxonomy" id="766949"/>
    <lineage>
        <taxon>Eukaryota</taxon>
        <taxon>Fungi</taxon>
        <taxon>Dikarya</taxon>
        <taxon>Ascomycota</taxon>
        <taxon>Saccharomycotina</taxon>
        <taxon>Saccharomycetes</taxon>
        <taxon>Saccharomycodales</taxon>
        <taxon>Saccharomycodaceae</taxon>
        <taxon>Hanseniaspora</taxon>
    </lineage>
</organism>
<keyword evidence="4 12" id="KW-0210">Decarboxylase</keyword>
<feature type="active site" description="Charge relay system; for autoendoproteolytic cleavage activity" evidence="12">
    <location>
        <position position="499"/>
    </location>
</feature>
<dbReference type="HAMAP" id="MF_03208">
    <property type="entry name" value="PS_decarb_PSD_B_type1_euk"/>
    <property type="match status" value="1"/>
</dbReference>
<gene>
    <name evidence="12" type="primary">PSD1</name>
    <name evidence="15" type="ORF">HANVADRAFT_52751</name>
</gene>
<keyword evidence="8 12" id="KW-0594">Phospholipid biosynthesis</keyword>
<evidence type="ECO:0000256" key="6">
    <source>
        <dbReference type="ARBA" id="ARBA00023098"/>
    </source>
</evidence>
<evidence type="ECO:0000256" key="11">
    <source>
        <dbReference type="ARBA" id="ARBA00023317"/>
    </source>
</evidence>
<dbReference type="InterPro" id="IPR003817">
    <property type="entry name" value="PS_Dcarbxylase"/>
</dbReference>
<dbReference type="NCBIfam" id="TIGR00163">
    <property type="entry name" value="PS_decarb"/>
    <property type="match status" value="1"/>
</dbReference>
<feature type="chain" id="PRO_5023406557" description="Phosphatidylserine decarboxylase 1 alpha chain" evidence="12">
    <location>
        <begin position="499"/>
        <end position="558"/>
    </location>
</feature>
<dbReference type="InterPro" id="IPR033177">
    <property type="entry name" value="PSD-B"/>
</dbReference>
<feature type="topological domain" description="Mitochondrial intermembrane" evidence="12">
    <location>
        <begin position="118"/>
        <end position="558"/>
    </location>
</feature>
<evidence type="ECO:0000256" key="10">
    <source>
        <dbReference type="ARBA" id="ARBA00023264"/>
    </source>
</evidence>
<comment type="function">
    <text evidence="12">Catalyzes the formation of phosphatidylethanolamine (PtdEtn) from phosphatidylserine (PtdSer). Plays a central role in phospholipid metabolism and in the interorganelle trafficking of phosphatidylserine.</text>
</comment>
<comment type="subcellular location">
    <molecule>Phosphatidylserine decarboxylase 1 alpha chain</molecule>
    <subcellularLocation>
        <location evidence="12">Mitochondrion inner membrane</location>
        <topology evidence="12">Peripheral membrane protein</topology>
        <orientation evidence="12">Intermembrane side</orientation>
    </subcellularLocation>
    <text evidence="12">Anchored to the mitochondrial inner membrane through its interaction with the integral membrane beta chain.</text>
</comment>
<dbReference type="GO" id="GO:0004609">
    <property type="term" value="F:phosphatidylserine decarboxylase activity"/>
    <property type="evidence" value="ECO:0007669"/>
    <property type="project" value="UniProtKB-UniRule"/>
</dbReference>
<comment type="caution">
    <text evidence="15">The sequence shown here is derived from an EMBL/GenBank/DDBJ whole genome shotgun (WGS) entry which is preliminary data.</text>
</comment>
<evidence type="ECO:0000256" key="7">
    <source>
        <dbReference type="ARBA" id="ARBA00023136"/>
    </source>
</evidence>
<comment type="pathway">
    <text evidence="1">Lipid metabolism.</text>
</comment>
<dbReference type="InterPro" id="IPR033661">
    <property type="entry name" value="PSD_type1_euk"/>
</dbReference>
<evidence type="ECO:0000256" key="14">
    <source>
        <dbReference type="SAM" id="Phobius"/>
    </source>
</evidence>
<keyword evidence="2 12" id="KW-0444">Lipid biosynthesis</keyword>
<dbReference type="AlphaFoldDB" id="A0A1B7TDY6"/>
<feature type="topological domain" description="Mitochondrial matrix" evidence="12">
    <location>
        <begin position="1"/>
        <end position="98"/>
    </location>
</feature>
<dbReference type="EMBL" id="LXPE01000012">
    <property type="protein sequence ID" value="OBA26976.1"/>
    <property type="molecule type" value="Genomic_DNA"/>
</dbReference>
<evidence type="ECO:0000256" key="4">
    <source>
        <dbReference type="ARBA" id="ARBA00022793"/>
    </source>
</evidence>
<dbReference type="Proteomes" id="UP000092321">
    <property type="component" value="Unassembled WGS sequence"/>
</dbReference>
<comment type="pathway">
    <text evidence="12">Phospholipid metabolism; phosphatidylethanolamine biosynthesis; phosphatidylethanolamine from CDP-diacylglycerol: step 2/2.</text>
</comment>
<dbReference type="GO" id="GO:0006646">
    <property type="term" value="P:phosphatidylethanolamine biosynthetic process"/>
    <property type="evidence" value="ECO:0007669"/>
    <property type="project" value="UniProtKB-UniRule"/>
</dbReference>
<accession>A0A1B7TDY6</accession>
<dbReference type="PANTHER" id="PTHR10067:SF6">
    <property type="entry name" value="PHOSPHATIDYLSERINE DECARBOXYLASE PROENZYME, MITOCHONDRIAL"/>
    <property type="match status" value="1"/>
</dbReference>
<dbReference type="Pfam" id="PF02666">
    <property type="entry name" value="PS_Dcarbxylase"/>
    <property type="match status" value="2"/>
</dbReference>
<feature type="chain" id="PRO_5023406556" description="Phosphatidylserine decarboxylase 1 beta chain" evidence="12">
    <location>
        <begin position="1"/>
        <end position="498"/>
    </location>
</feature>
<keyword evidence="7 12" id="KW-0472">Membrane</keyword>
<evidence type="ECO:0000256" key="5">
    <source>
        <dbReference type="ARBA" id="ARBA00022989"/>
    </source>
</evidence>
<feature type="active site" description="Charge relay system; for autoendoproteolytic cleavage activity" evidence="12">
    <location>
        <position position="374"/>
    </location>
</feature>
<feature type="modified residue" description="Pyruvic acid (Ser); by autocatalysis" evidence="12">
    <location>
        <position position="499"/>
    </location>
</feature>
<evidence type="ECO:0000256" key="13">
    <source>
        <dbReference type="SAM" id="MobiDB-lite"/>
    </source>
</evidence>
<evidence type="ECO:0000313" key="16">
    <source>
        <dbReference type="Proteomes" id="UP000092321"/>
    </source>
</evidence>
<comment type="PTM">
    <text evidence="12">Is synthesized initially as an inactive proenzyme. Formation of the active enzyme involves a self-maturation process in which the active site pyruvoyl group is generated from an internal serine residue via an autocatalytic post-translational modification. Two non-identical subunits are generated from the proenzyme in this reaction, and the pyruvate is formed at the N-terminus of the alpha chain, which is derived from the carboxyl end of the proenzyme. The autoendoproteolytic cleavage occurs by a canonical serine protease mechanism, in which the side chain hydroxyl group of the serine supplies its oxygen atom to form the C-terminus of the beta chain, while the remainder of the serine residue undergoes an oxidative deamination to produce ammonia and the pyruvoyl prosthetic group on the alpha chain. During this reaction, the Ser that is part of the protease active site of the proenzyme becomes the pyruvoyl prosthetic group, which constitutes an essential element of the active site of the mature decarboxylase.</text>
</comment>
<feature type="active site" description="Schiff-base intermediate with substrate; via pyruvic acid; for decarboxylase activity" evidence="12">
    <location>
        <position position="499"/>
    </location>
</feature>
<comment type="cofactor">
    <cofactor evidence="12">
        <name>pyruvate</name>
        <dbReference type="ChEBI" id="CHEBI:15361"/>
    </cofactor>
    <text evidence="12">Binds 1 pyruvoyl group covalently per subunit.</text>
</comment>
<feature type="active site" description="Charge relay system; for autoendoproteolytic cleavage activity" evidence="12">
    <location>
        <position position="242"/>
    </location>
</feature>
<name>A0A1B7TDY6_9ASCO</name>
<evidence type="ECO:0000256" key="1">
    <source>
        <dbReference type="ARBA" id="ARBA00005189"/>
    </source>
</evidence>
<feature type="region of interest" description="Disordered" evidence="13">
    <location>
        <begin position="537"/>
        <end position="558"/>
    </location>
</feature>
<protein>
    <recommendedName>
        <fullName evidence="12">Phosphatidylserine decarboxylase proenzyme 1, mitochondrial</fullName>
        <ecNumber evidence="12">4.1.1.65</ecNumber>
    </recommendedName>
    <component>
        <recommendedName>
            <fullName evidence="12">Phosphatidylserine decarboxylase 1 beta chain</fullName>
        </recommendedName>
    </component>
    <component>
        <recommendedName>
            <fullName evidence="12">Phosphatidylserine decarboxylase 1 alpha chain</fullName>
        </recommendedName>
    </component>
</protein>
<evidence type="ECO:0000313" key="15">
    <source>
        <dbReference type="EMBL" id="OBA26976.1"/>
    </source>
</evidence>
<dbReference type="PANTHER" id="PTHR10067">
    <property type="entry name" value="PHOSPHATIDYLSERINE DECARBOXYLASE"/>
    <property type="match status" value="1"/>
</dbReference>